<comment type="caution">
    <text evidence="4">The sequence shown here is derived from an EMBL/GenBank/DDBJ whole genome shotgun (WGS) entry which is preliminary data.</text>
</comment>
<dbReference type="RefSeq" id="WP_246073616.1">
    <property type="nucleotide sequence ID" value="NZ_SODV01000001.1"/>
</dbReference>
<dbReference type="SUPFAM" id="SSF50939">
    <property type="entry name" value="Sialidases"/>
    <property type="match status" value="1"/>
</dbReference>
<dbReference type="CDD" id="cd15482">
    <property type="entry name" value="Sialidase_non-viral"/>
    <property type="match status" value="1"/>
</dbReference>
<dbReference type="AlphaFoldDB" id="A0A4R8DTE8"/>
<dbReference type="InterPro" id="IPR008391">
    <property type="entry name" value="AXE1_dom"/>
</dbReference>
<dbReference type="PANTHER" id="PTHR43752:SF2">
    <property type="entry name" value="BNR_ASP-BOX REPEAT FAMILY PROTEIN"/>
    <property type="match status" value="1"/>
</dbReference>
<gene>
    <name evidence="4" type="ORF">EDB95_2423</name>
</gene>
<evidence type="ECO:0000313" key="4">
    <source>
        <dbReference type="EMBL" id="TDX01389.1"/>
    </source>
</evidence>
<accession>A0A4R8DTE8</accession>
<dbReference type="InterPro" id="IPR011040">
    <property type="entry name" value="Sialidase"/>
</dbReference>
<feature type="domain" description="Sialidase" evidence="3">
    <location>
        <begin position="51"/>
        <end position="330"/>
    </location>
</feature>
<protein>
    <submittedName>
        <fullName evidence="4">Putative neuraminidase</fullName>
    </submittedName>
</protein>
<evidence type="ECO:0000259" key="3">
    <source>
        <dbReference type="Pfam" id="PF13088"/>
    </source>
</evidence>
<reference evidence="4 5" key="1">
    <citation type="submission" date="2019-03" db="EMBL/GenBank/DDBJ databases">
        <title>Genomic Encyclopedia of Type Strains, Phase IV (KMG-IV): sequencing the most valuable type-strain genomes for metagenomic binning, comparative biology and taxonomic classification.</title>
        <authorList>
            <person name="Goeker M."/>
        </authorList>
    </citation>
    <scope>NUCLEOTIDE SEQUENCE [LARGE SCALE GENOMIC DNA]</scope>
    <source>
        <strain evidence="4 5">DSM 100059</strain>
    </source>
</reference>
<dbReference type="Pfam" id="PF13088">
    <property type="entry name" value="BNR_2"/>
    <property type="match status" value="1"/>
</dbReference>
<organism evidence="4 5">
    <name type="scientific">Dinghuibacter silviterrae</name>
    <dbReference type="NCBI Taxonomy" id="1539049"/>
    <lineage>
        <taxon>Bacteria</taxon>
        <taxon>Pseudomonadati</taxon>
        <taxon>Bacteroidota</taxon>
        <taxon>Chitinophagia</taxon>
        <taxon>Chitinophagales</taxon>
        <taxon>Chitinophagaceae</taxon>
        <taxon>Dinghuibacter</taxon>
    </lineage>
</organism>
<dbReference type="Gene3D" id="3.40.50.1820">
    <property type="entry name" value="alpha/beta hydrolase"/>
    <property type="match status" value="1"/>
</dbReference>
<dbReference type="InterPro" id="IPR036278">
    <property type="entry name" value="Sialidase_sf"/>
</dbReference>
<feature type="domain" description="Xylose isomerase-like TIM barrel" evidence="1">
    <location>
        <begin position="865"/>
        <end position="1096"/>
    </location>
</feature>
<dbReference type="InterPro" id="IPR013022">
    <property type="entry name" value="Xyl_isomerase-like_TIM-brl"/>
</dbReference>
<evidence type="ECO:0000259" key="1">
    <source>
        <dbReference type="Pfam" id="PF01261"/>
    </source>
</evidence>
<feature type="domain" description="Acetyl xylan esterase" evidence="2">
    <location>
        <begin position="602"/>
        <end position="650"/>
    </location>
</feature>
<dbReference type="Gene3D" id="2.120.10.10">
    <property type="match status" value="1"/>
</dbReference>
<dbReference type="ESTHER" id="9bact-a0a4r8dte8">
    <property type="family name" value="Pectin_methylesterase"/>
</dbReference>
<keyword evidence="5" id="KW-1185">Reference proteome</keyword>
<dbReference type="PANTHER" id="PTHR43752">
    <property type="entry name" value="BNR/ASP-BOX REPEAT FAMILY PROTEIN"/>
    <property type="match status" value="1"/>
</dbReference>
<dbReference type="SUPFAM" id="SSF51658">
    <property type="entry name" value="Xylose isomerase-like"/>
    <property type="match status" value="1"/>
</dbReference>
<dbReference type="InterPro" id="IPR029058">
    <property type="entry name" value="AB_hydrolase_fold"/>
</dbReference>
<name>A0A4R8DTE8_9BACT</name>
<dbReference type="Gene3D" id="3.20.20.150">
    <property type="entry name" value="Divalent-metal-dependent TIM barrel enzymes"/>
    <property type="match status" value="1"/>
</dbReference>
<dbReference type="Pfam" id="PF01261">
    <property type="entry name" value="AP_endonuc_2"/>
    <property type="match status" value="1"/>
</dbReference>
<dbReference type="Pfam" id="PF05448">
    <property type="entry name" value="AXE1"/>
    <property type="match status" value="1"/>
</dbReference>
<dbReference type="SUPFAM" id="SSF53474">
    <property type="entry name" value="alpha/beta-Hydrolases"/>
    <property type="match status" value="1"/>
</dbReference>
<proteinExistence type="predicted"/>
<dbReference type="InterPro" id="IPR036237">
    <property type="entry name" value="Xyl_isomerase-like_sf"/>
</dbReference>
<dbReference type="Proteomes" id="UP000294498">
    <property type="component" value="Unassembled WGS sequence"/>
</dbReference>
<dbReference type="EMBL" id="SODV01000001">
    <property type="protein sequence ID" value="TDX01389.1"/>
    <property type="molecule type" value="Genomic_DNA"/>
</dbReference>
<evidence type="ECO:0000313" key="5">
    <source>
        <dbReference type="Proteomes" id="UP000294498"/>
    </source>
</evidence>
<evidence type="ECO:0000259" key="2">
    <source>
        <dbReference type="Pfam" id="PF05448"/>
    </source>
</evidence>
<sequence length="1114" mass="123052">MTKMGWIFLLLPVALHAQTWKKGIVKDEFIFTSAPFPSCHAATIAATPAGLVTAWFGGKNEGAPDVCIWVSRMVGGQWTAPARAADGIQHDSTNPSTGRRDTLRYACWNPVLYQIPGGQLLLFYKVGPKVAAWKGFLKTSSDNGVTWSSAIALPDGFLGPIKNKPVLLDGGRLLCPSSTEKDGWKVHFEETDDGGRTWRMIGPLEGKAIQPSILRYPDGRLQVLCRSQQRAIMESWSTDGGRTWSALTPTDLPNNNSGTDAVTLKDGRQLLVYNHVLPPEGQTKGDRTPLNVAVSRDGRQWNASLVLEDSKISQYSYPSVIQTPDGMVHIVYTWRRQRIKYVEVDPAKLEEKPIAGGIWPGITVASESSDGDYTRPLKDVLQDVETRYHVRIKMPDSMMTGKVVPFAFWRFRASADQTLDDILTPLDMKVNKINDSTYKLKDYEYYRWSVADGQAYLDELSARYNDRASWETRKAQLRTDLYKALRLSPLPHSPGKPPILTAVRHKDGYTVQNIALETLPGLYVCGSIYRPGRAAGKLPVILCPDGHWDGGRYRPDCQYRCATLARLGCIAVSYDLFAWGESQLQFRYEDHRRSLAQTIQVLNSIRLLDYLLSLKEADTARVGICGGSGGGSLTTMVTALDDRIRVAAPVASVSCYMFGGCPCESGMPVYESAGGTDVPEIAAMAAPRPLLVVSDGGDWTDHVPRIEYPYLQKVYGYFGAEGDVHDVHLPHEVHDFGINKREAVYYFFSKYFHLDTTKIDEHKVTIEPEAAMYALGGQLPADAIHGFDSLTAVFEHAHALVSEPAFDAMAVTAPARPAGRAARARASLLAAHAKAALLAAEGAPPRYRVALIDLMLLKRQKLGALDLAKRLDADGIEVDMGGLGTRETFDNQLAIDSIRNQYLSKSKALNLEICSLAMTGFYAQSFPTRPTAVKAVGDCIATMRQMGVHTGFLPLGVEGDLKKHPELRPAIVERLKAVGQMAKDSGVVIGIETSLNAKQAIRLLKDIGSPNIKICFNLADPIQQGEDPYKELETLGKNRISEIHCSNKDSVWLQYDPQVDLHQLKKTLDRMGWSGWLVIERSRDAKDPHNVKKNYGANVAYVKSIFQNSVYAHL</sequence>